<accession>B5HQ91</accession>
<name>B5HQ91_STRX2</name>
<proteinExistence type="predicted"/>
<evidence type="ECO:0000313" key="1">
    <source>
        <dbReference type="EMBL" id="EDY54996.1"/>
    </source>
</evidence>
<dbReference type="EMBL" id="CM000951">
    <property type="protein sequence ID" value="EDY54996.1"/>
    <property type="molecule type" value="Genomic_DNA"/>
</dbReference>
<sequence>MCSSPPAGPCSDSATPSVAAIVSGPYAGANAMPLHAERQEGAVGGHRHGCCHLVAPPRVEYELTPLGGTCTRPSARW</sequence>
<dbReference type="HOGENOM" id="CLU_2636658_0_0_11"/>
<dbReference type="Proteomes" id="UP000002785">
    <property type="component" value="Chromosome"/>
</dbReference>
<keyword evidence="2" id="KW-1185">Reference proteome</keyword>
<evidence type="ECO:0000313" key="2">
    <source>
        <dbReference type="Proteomes" id="UP000002785"/>
    </source>
</evidence>
<reference evidence="1" key="1">
    <citation type="submission" date="2009-10" db="EMBL/GenBank/DDBJ databases">
        <title>The genome sequence of Streptomyces sviceus strain ATCC 29083.</title>
        <authorList>
            <consortium name="The Broad Institute Genome Sequencing Platform"/>
            <consortium name="Broad Institute Microbial Sequencing Center"/>
            <person name="Fischbach M."/>
            <person name="Godfrey P."/>
            <person name="Ward D."/>
            <person name="Young S."/>
            <person name="Zeng Q."/>
            <person name="Koehrsen M."/>
            <person name="Alvarado L."/>
            <person name="Berlin A.M."/>
            <person name="Bochicchio J."/>
            <person name="Borenstein D."/>
            <person name="Chapman S.B."/>
            <person name="Chen Z."/>
            <person name="Engels R."/>
            <person name="Freedman E."/>
            <person name="Gellesch M."/>
            <person name="Goldberg J."/>
            <person name="Griggs A."/>
            <person name="Gujja S."/>
            <person name="Heilman E.R."/>
            <person name="Heiman D.I."/>
            <person name="Hepburn T.A."/>
            <person name="Howarth C."/>
            <person name="Jen D."/>
            <person name="Larson L."/>
            <person name="Lewis B."/>
            <person name="Mehta T."/>
            <person name="Park D."/>
            <person name="Pearson M."/>
            <person name="Richards J."/>
            <person name="Roberts A."/>
            <person name="Saif S."/>
            <person name="Shea T.D."/>
            <person name="Shenoy N."/>
            <person name="Sisk P."/>
            <person name="Stolte C."/>
            <person name="Sykes S.N."/>
            <person name="Thomson T."/>
            <person name="Walk T."/>
            <person name="White J."/>
            <person name="Yandava C."/>
            <person name="Straight P."/>
            <person name="Clardy J."/>
            <person name="Hung D."/>
            <person name="Kolter R."/>
            <person name="Mekalanos J."/>
            <person name="Walker S."/>
            <person name="Walsh C.T."/>
            <person name="Wieland-Brown L.C."/>
            <person name="Haas B."/>
            <person name="Nusbaum C."/>
            <person name="Birren B."/>
        </authorList>
    </citation>
    <scope>NUCLEOTIDE SEQUENCE [LARGE SCALE GENOMIC DNA]</scope>
    <source>
        <strain evidence="1">ATCC 29083</strain>
    </source>
</reference>
<dbReference type="AlphaFoldDB" id="B5HQ91"/>
<protein>
    <submittedName>
        <fullName evidence="1">Uncharacterized protein</fullName>
    </submittedName>
</protein>
<organism evidence="1 2">
    <name type="scientific">Streptomyces sviceus (strain ATCC 29083 / DSM 924 / JCM 4929 / NBRC 13980 / NCIMB 11184 / NRRL 5439 / UC 5370)</name>
    <dbReference type="NCBI Taxonomy" id="463191"/>
    <lineage>
        <taxon>Bacteria</taxon>
        <taxon>Bacillati</taxon>
        <taxon>Actinomycetota</taxon>
        <taxon>Actinomycetes</taxon>
        <taxon>Kitasatosporales</taxon>
        <taxon>Streptomycetaceae</taxon>
        <taxon>Streptomyces</taxon>
    </lineage>
</organism>
<gene>
    <name evidence="1" type="ORF">SSEG_01576</name>
</gene>